<keyword evidence="2" id="KW-1185">Reference proteome</keyword>
<accession>A0ABV7Z168</accession>
<dbReference type="InterPro" id="IPR008792">
    <property type="entry name" value="PQQD"/>
</dbReference>
<dbReference type="Proteomes" id="UP001595616">
    <property type="component" value="Unassembled WGS sequence"/>
</dbReference>
<gene>
    <name evidence="1" type="ORF">ACFOOI_21665</name>
</gene>
<proteinExistence type="predicted"/>
<evidence type="ECO:0000313" key="1">
    <source>
        <dbReference type="EMBL" id="MFC3813288.1"/>
    </source>
</evidence>
<organism evidence="1 2">
    <name type="scientific">Lacihabitans lacunae</name>
    <dbReference type="NCBI Taxonomy" id="1028214"/>
    <lineage>
        <taxon>Bacteria</taxon>
        <taxon>Pseudomonadati</taxon>
        <taxon>Bacteroidota</taxon>
        <taxon>Cytophagia</taxon>
        <taxon>Cytophagales</taxon>
        <taxon>Leadbetterellaceae</taxon>
        <taxon>Lacihabitans</taxon>
    </lineage>
</organism>
<evidence type="ECO:0000313" key="2">
    <source>
        <dbReference type="Proteomes" id="UP001595616"/>
    </source>
</evidence>
<reference evidence="2" key="1">
    <citation type="journal article" date="2019" name="Int. J. Syst. Evol. Microbiol.">
        <title>The Global Catalogue of Microorganisms (GCM) 10K type strain sequencing project: providing services to taxonomists for standard genome sequencing and annotation.</title>
        <authorList>
            <consortium name="The Broad Institute Genomics Platform"/>
            <consortium name="The Broad Institute Genome Sequencing Center for Infectious Disease"/>
            <person name="Wu L."/>
            <person name="Ma J."/>
        </authorList>
    </citation>
    <scope>NUCLEOTIDE SEQUENCE [LARGE SCALE GENOMIC DNA]</scope>
    <source>
        <strain evidence="2">CECT 7956</strain>
    </source>
</reference>
<sequence>MKKIKKGDKKNKKGNFTIKTYKIMETKYALSEQQISSTLQEENIILQLNKGIYYTMNEVGTFIWDLLKISPLQFEEIVEQVQDNFDVDDDTCRKDIEIVIQDLTKAELLVQVI</sequence>
<dbReference type="Gene3D" id="1.10.10.1150">
    <property type="entry name" value="Coenzyme PQQ synthesis protein D (PqqD)"/>
    <property type="match status" value="1"/>
</dbReference>
<comment type="caution">
    <text evidence="1">The sequence shown here is derived from an EMBL/GenBank/DDBJ whole genome shotgun (WGS) entry which is preliminary data.</text>
</comment>
<dbReference type="Pfam" id="PF05402">
    <property type="entry name" value="PqqD"/>
    <property type="match status" value="1"/>
</dbReference>
<dbReference type="RefSeq" id="WP_379840274.1">
    <property type="nucleotide sequence ID" value="NZ_JBHRYQ010000002.1"/>
</dbReference>
<dbReference type="EMBL" id="JBHRYQ010000002">
    <property type="protein sequence ID" value="MFC3813288.1"/>
    <property type="molecule type" value="Genomic_DNA"/>
</dbReference>
<protein>
    <submittedName>
        <fullName evidence="1">PqqD family protein</fullName>
    </submittedName>
</protein>
<dbReference type="InterPro" id="IPR041881">
    <property type="entry name" value="PqqD_sf"/>
</dbReference>
<name>A0ABV7Z168_9BACT</name>